<reference evidence="2 3" key="1">
    <citation type="journal article" date="2015" name="Genome Announc.">
        <title>Expanding the biotechnology potential of lactobacilli through comparative genomics of 213 strains and associated genera.</title>
        <authorList>
            <person name="Sun Z."/>
            <person name="Harris H.M."/>
            <person name="McCann A."/>
            <person name="Guo C."/>
            <person name="Argimon S."/>
            <person name="Zhang W."/>
            <person name="Yang X."/>
            <person name="Jeffery I.B."/>
            <person name="Cooney J.C."/>
            <person name="Kagawa T.F."/>
            <person name="Liu W."/>
            <person name="Song Y."/>
            <person name="Salvetti E."/>
            <person name="Wrobel A."/>
            <person name="Rasinkangas P."/>
            <person name="Parkhill J."/>
            <person name="Rea M.C."/>
            <person name="O'Sullivan O."/>
            <person name="Ritari J."/>
            <person name="Douillard F.P."/>
            <person name="Paul Ross R."/>
            <person name="Yang R."/>
            <person name="Briner A.E."/>
            <person name="Felis G.E."/>
            <person name="de Vos W.M."/>
            <person name="Barrangou R."/>
            <person name="Klaenhammer T.R."/>
            <person name="Caufield P.W."/>
            <person name="Cui Y."/>
            <person name="Zhang H."/>
            <person name="O'Toole P.W."/>
        </authorList>
    </citation>
    <scope>NUCLEOTIDE SEQUENCE [LARGE SCALE GENOMIC DNA]</scope>
    <source>
        <strain evidence="2 3">DSM 16698</strain>
    </source>
</reference>
<organism evidence="2 3">
    <name type="scientific">Lactobacillus amylovorus subsp. animalium DSM 16698</name>
    <dbReference type="NCBI Taxonomy" id="695563"/>
    <lineage>
        <taxon>Bacteria</taxon>
        <taxon>Bacillati</taxon>
        <taxon>Bacillota</taxon>
        <taxon>Bacilli</taxon>
        <taxon>Lactobacillales</taxon>
        <taxon>Lactobacillaceae</taxon>
        <taxon>Lactobacillus</taxon>
        <taxon>Lactobacillus amylovorus subsp. animalium</taxon>
    </lineage>
</organism>
<feature type="transmembrane region" description="Helical" evidence="1">
    <location>
        <begin position="35"/>
        <end position="54"/>
    </location>
</feature>
<evidence type="ECO:0000256" key="1">
    <source>
        <dbReference type="SAM" id="Phobius"/>
    </source>
</evidence>
<keyword evidence="1" id="KW-1133">Transmembrane helix</keyword>
<dbReference type="PATRIC" id="fig|695563.3.peg.1145"/>
<feature type="transmembrane region" description="Helical" evidence="1">
    <location>
        <begin position="60"/>
        <end position="76"/>
    </location>
</feature>
<feature type="transmembrane region" description="Helical" evidence="1">
    <location>
        <begin position="97"/>
        <end position="117"/>
    </location>
</feature>
<dbReference type="AlphaFoldDB" id="A0A0R2KII7"/>
<dbReference type="EMBL" id="JQBQ01000036">
    <property type="protein sequence ID" value="KRN89200.1"/>
    <property type="molecule type" value="Genomic_DNA"/>
</dbReference>
<keyword evidence="1" id="KW-0812">Transmembrane</keyword>
<proteinExistence type="predicted"/>
<name>A0A0R2KII7_LACAM</name>
<keyword evidence="1" id="KW-0472">Membrane</keyword>
<accession>A0A0R2KII7</accession>
<sequence length="174" mass="20893">MERIMNKEEVAREKTEAAKKKHEASIKYLYFSRYLMIRYVVTIFLFSNLMWFIISAYYGSRVGIFAALIMDIYSAVASFEQLSKMHNRKRDIPITRVYLYVQLAFNIILGILLFTSLKKEIFPFIINQDTMYFMLGFLLIGIFLCLLCEYRIHQIIKNQDRYYKVIETFKQHQQ</sequence>
<protein>
    <recommendedName>
        <fullName evidence="4">PTS cellobiose transporter subunit IIA</fullName>
    </recommendedName>
</protein>
<evidence type="ECO:0008006" key="4">
    <source>
        <dbReference type="Google" id="ProtNLM"/>
    </source>
</evidence>
<feature type="transmembrane region" description="Helical" evidence="1">
    <location>
        <begin position="132"/>
        <end position="152"/>
    </location>
</feature>
<comment type="caution">
    <text evidence="2">The sequence shown here is derived from an EMBL/GenBank/DDBJ whole genome shotgun (WGS) entry which is preliminary data.</text>
</comment>
<evidence type="ECO:0000313" key="3">
    <source>
        <dbReference type="Proteomes" id="UP000051529"/>
    </source>
</evidence>
<gene>
    <name evidence="2" type="ORF">IV44_GL001092</name>
</gene>
<dbReference type="Proteomes" id="UP000051529">
    <property type="component" value="Unassembled WGS sequence"/>
</dbReference>
<evidence type="ECO:0000313" key="2">
    <source>
        <dbReference type="EMBL" id="KRN89200.1"/>
    </source>
</evidence>